<accession>A0ACB9H4A4</accession>
<dbReference type="Proteomes" id="UP001055811">
    <property type="component" value="Linkage Group LG01"/>
</dbReference>
<reference evidence="2" key="1">
    <citation type="journal article" date="2022" name="Mol. Ecol. Resour.">
        <title>The genomes of chicory, endive, great burdock and yacon provide insights into Asteraceae palaeo-polyploidization history and plant inulin production.</title>
        <authorList>
            <person name="Fan W."/>
            <person name="Wang S."/>
            <person name="Wang H."/>
            <person name="Wang A."/>
            <person name="Jiang F."/>
            <person name="Liu H."/>
            <person name="Zhao H."/>
            <person name="Xu D."/>
            <person name="Zhang Y."/>
        </authorList>
    </citation>
    <scope>NUCLEOTIDE SEQUENCE [LARGE SCALE GENOMIC DNA]</scope>
    <source>
        <strain evidence="2">cv. Punajuju</strain>
    </source>
</reference>
<protein>
    <submittedName>
        <fullName evidence="1">Uncharacterized protein</fullName>
    </submittedName>
</protein>
<proteinExistence type="predicted"/>
<evidence type="ECO:0000313" key="1">
    <source>
        <dbReference type="EMBL" id="KAI3789807.1"/>
    </source>
</evidence>
<keyword evidence="2" id="KW-1185">Reference proteome</keyword>
<sequence>MLLPNFSPIRAVIKLGFAITRYHLIVDYNFRDRKEEYGGNHSVGDGSCIWQHLGEGMAIFLGSLKGVHVGINLALAIALHNIPKALYTGLGPVISFNLKRPDGSSVCHREVEKLASLSGI</sequence>
<name>A0ACB9H4A4_CICIN</name>
<reference evidence="1 2" key="2">
    <citation type="journal article" date="2022" name="Mol. Ecol. Resour.">
        <title>The genomes of chicory, endive, great burdock and yacon provide insights into Asteraceae paleo-polyploidization history and plant inulin production.</title>
        <authorList>
            <person name="Fan W."/>
            <person name="Wang S."/>
            <person name="Wang H."/>
            <person name="Wang A."/>
            <person name="Jiang F."/>
            <person name="Liu H."/>
            <person name="Zhao H."/>
            <person name="Xu D."/>
            <person name="Zhang Y."/>
        </authorList>
    </citation>
    <scope>NUCLEOTIDE SEQUENCE [LARGE SCALE GENOMIC DNA]</scope>
    <source>
        <strain evidence="2">cv. Punajuju</strain>
        <tissue evidence="1">Leaves</tissue>
    </source>
</reference>
<comment type="caution">
    <text evidence="1">The sequence shown here is derived from an EMBL/GenBank/DDBJ whole genome shotgun (WGS) entry which is preliminary data.</text>
</comment>
<organism evidence="1 2">
    <name type="scientific">Cichorium intybus</name>
    <name type="common">Chicory</name>
    <dbReference type="NCBI Taxonomy" id="13427"/>
    <lineage>
        <taxon>Eukaryota</taxon>
        <taxon>Viridiplantae</taxon>
        <taxon>Streptophyta</taxon>
        <taxon>Embryophyta</taxon>
        <taxon>Tracheophyta</taxon>
        <taxon>Spermatophyta</taxon>
        <taxon>Magnoliopsida</taxon>
        <taxon>eudicotyledons</taxon>
        <taxon>Gunneridae</taxon>
        <taxon>Pentapetalae</taxon>
        <taxon>asterids</taxon>
        <taxon>campanulids</taxon>
        <taxon>Asterales</taxon>
        <taxon>Asteraceae</taxon>
        <taxon>Cichorioideae</taxon>
        <taxon>Cichorieae</taxon>
        <taxon>Cichoriinae</taxon>
        <taxon>Cichorium</taxon>
    </lineage>
</organism>
<gene>
    <name evidence="1" type="ORF">L2E82_02611</name>
</gene>
<evidence type="ECO:0000313" key="2">
    <source>
        <dbReference type="Proteomes" id="UP001055811"/>
    </source>
</evidence>
<dbReference type="EMBL" id="CM042009">
    <property type="protein sequence ID" value="KAI3789807.1"/>
    <property type="molecule type" value="Genomic_DNA"/>
</dbReference>